<evidence type="ECO:0000313" key="10">
    <source>
        <dbReference type="EMBL" id="PAU93401.1"/>
    </source>
</evidence>
<evidence type="ECO:0000256" key="6">
    <source>
        <dbReference type="ARBA" id="ARBA00023004"/>
    </source>
</evidence>
<dbReference type="GO" id="GO:0004833">
    <property type="term" value="F:L-tryptophan 2,3-dioxygenase activity"/>
    <property type="evidence" value="ECO:0007669"/>
    <property type="project" value="UniProtKB-UniRule"/>
</dbReference>
<reference evidence="10 11" key="1">
    <citation type="submission" date="2017-08" db="EMBL/GenBank/DDBJ databases">
        <title>Aliifodinibius alkalisoli sp. nov., isolated from saline alkaline soil.</title>
        <authorList>
            <person name="Liu D."/>
            <person name="Zhang G."/>
        </authorList>
    </citation>
    <scope>NUCLEOTIDE SEQUENCE [LARGE SCALE GENOMIC DNA]</scope>
    <source>
        <strain evidence="10 11">WN023</strain>
    </source>
</reference>
<dbReference type="GO" id="GO:0046872">
    <property type="term" value="F:metal ion binding"/>
    <property type="evidence" value="ECO:0007669"/>
    <property type="project" value="UniProtKB-KW"/>
</dbReference>
<comment type="catalytic activity">
    <reaction evidence="8 9">
        <text>L-tryptophan + O2 = N-formyl-L-kynurenine</text>
        <dbReference type="Rhea" id="RHEA:24536"/>
        <dbReference type="ChEBI" id="CHEBI:15379"/>
        <dbReference type="ChEBI" id="CHEBI:57912"/>
        <dbReference type="ChEBI" id="CHEBI:58629"/>
        <dbReference type="EC" id="1.13.11.11"/>
    </reaction>
</comment>
<feature type="binding site" evidence="9">
    <location>
        <position position="232"/>
    </location>
    <ligand>
        <name>substrate</name>
    </ligand>
</feature>
<dbReference type="SUPFAM" id="SSF140959">
    <property type="entry name" value="Indolic compounds 2,3-dioxygenase-like"/>
    <property type="match status" value="1"/>
</dbReference>
<dbReference type="Proteomes" id="UP000218831">
    <property type="component" value="Unassembled WGS sequence"/>
</dbReference>
<feature type="binding site" evidence="9">
    <location>
        <begin position="32"/>
        <end position="36"/>
    </location>
    <ligand>
        <name>substrate</name>
    </ligand>
</feature>
<dbReference type="UniPathway" id="UPA00333">
    <property type="reaction ID" value="UER00453"/>
</dbReference>
<dbReference type="GO" id="GO:0019441">
    <property type="term" value="P:L-tryptophan catabolic process to kynurenine"/>
    <property type="evidence" value="ECO:0007669"/>
    <property type="project" value="UniProtKB-UniRule"/>
</dbReference>
<evidence type="ECO:0000256" key="4">
    <source>
        <dbReference type="ARBA" id="ARBA00022964"/>
    </source>
</evidence>
<dbReference type="HAMAP" id="MF_01972">
    <property type="entry name" value="T23O"/>
    <property type="match status" value="1"/>
</dbReference>
<evidence type="ECO:0000256" key="8">
    <source>
        <dbReference type="ARBA" id="ARBA00050412"/>
    </source>
</evidence>
<keyword evidence="7 9" id="KW-0823">Tryptophan catabolism</keyword>
<evidence type="ECO:0000256" key="2">
    <source>
        <dbReference type="ARBA" id="ARBA00022617"/>
    </source>
</evidence>
<comment type="caution">
    <text evidence="10">The sequence shown here is derived from an EMBL/GenBank/DDBJ whole genome shotgun (WGS) entry which is preliminary data.</text>
</comment>
<evidence type="ECO:0000256" key="3">
    <source>
        <dbReference type="ARBA" id="ARBA00022723"/>
    </source>
</evidence>
<evidence type="ECO:0000256" key="7">
    <source>
        <dbReference type="ARBA" id="ARBA00023079"/>
    </source>
</evidence>
<evidence type="ECO:0000256" key="9">
    <source>
        <dbReference type="HAMAP-Rule" id="MF_01972"/>
    </source>
</evidence>
<dbReference type="GO" id="GO:0020037">
    <property type="term" value="F:heme binding"/>
    <property type="evidence" value="ECO:0007669"/>
    <property type="project" value="UniProtKB-UniRule"/>
</dbReference>
<keyword evidence="3 9" id="KW-0479">Metal-binding</keyword>
<keyword evidence="4 9" id="KW-0223">Dioxygenase</keyword>
<comment type="subunit">
    <text evidence="1 9">Homotetramer.</text>
</comment>
<dbReference type="EC" id="1.13.11.11" evidence="9"/>
<dbReference type="RefSeq" id="WP_095607013.1">
    <property type="nucleotide sequence ID" value="NZ_NSKE01000008.1"/>
</dbReference>
<dbReference type="InterPro" id="IPR037217">
    <property type="entry name" value="Trp/Indoleamine_2_3_dOase-like"/>
</dbReference>
<accession>A0A2A2G6Z2</accession>
<gene>
    <name evidence="9" type="primary">kynA</name>
    <name evidence="10" type="ORF">CK503_11745</name>
</gene>
<keyword evidence="6 9" id="KW-0408">Iron</keyword>
<feature type="binding site" evidence="9">
    <location>
        <position position="98"/>
    </location>
    <ligand>
        <name>substrate</name>
    </ligand>
</feature>
<dbReference type="FunFam" id="1.20.58.480:FF:000001">
    <property type="entry name" value="Tryptophan 2,3-dioxygenase"/>
    <property type="match status" value="1"/>
</dbReference>
<comment type="pathway">
    <text evidence="9">Amino-acid degradation; L-tryptophan degradation via kynurenine pathway; L-kynurenine from L-tryptophan: step 1/2.</text>
</comment>
<dbReference type="PANTHER" id="PTHR10138:SF0">
    <property type="entry name" value="TRYPTOPHAN 2,3-DIOXYGENASE"/>
    <property type="match status" value="1"/>
</dbReference>
<keyword evidence="5 9" id="KW-0560">Oxidoreductase</keyword>
<evidence type="ECO:0000256" key="5">
    <source>
        <dbReference type="ARBA" id="ARBA00023002"/>
    </source>
</evidence>
<evidence type="ECO:0000256" key="1">
    <source>
        <dbReference type="ARBA" id="ARBA00011881"/>
    </source>
</evidence>
<keyword evidence="2 9" id="KW-0349">Heme</keyword>
<comment type="function">
    <text evidence="9">Heme-dependent dioxygenase that catalyzes the oxidative cleavage of the L-tryptophan (L-Trp) pyrrole ring and converts L-tryptophan to N-formyl-L-kynurenine. Catalyzes the oxidative cleavage of the indole moiety.</text>
</comment>
<feature type="binding site" description="axial binding residue" evidence="9">
    <location>
        <position position="218"/>
    </location>
    <ligand>
        <name>heme</name>
        <dbReference type="ChEBI" id="CHEBI:30413"/>
    </ligand>
    <ligandPart>
        <name>Fe</name>
        <dbReference type="ChEBI" id="CHEBI:18248"/>
    </ligandPart>
</feature>
<proteinExistence type="inferred from homology"/>
<dbReference type="AlphaFoldDB" id="A0A2A2G6Z2"/>
<evidence type="ECO:0000313" key="11">
    <source>
        <dbReference type="Proteomes" id="UP000218831"/>
    </source>
</evidence>
<name>A0A2A2G6Z2_9BACT</name>
<comment type="cofactor">
    <cofactor evidence="9">
        <name>heme</name>
        <dbReference type="ChEBI" id="CHEBI:30413"/>
    </cofactor>
    <text evidence="9">Binds 1 heme group per subunit.</text>
</comment>
<comment type="caution">
    <text evidence="9">Lacks conserved residue(s) required for the propagation of feature annotation.</text>
</comment>
<dbReference type="InterPro" id="IPR004981">
    <property type="entry name" value="Trp_2_3_dOase"/>
</dbReference>
<dbReference type="Gene3D" id="1.20.58.480">
    <property type="match status" value="1"/>
</dbReference>
<dbReference type="GO" id="GO:0019442">
    <property type="term" value="P:L-tryptophan catabolic process to acetyl-CoA"/>
    <property type="evidence" value="ECO:0007669"/>
    <property type="project" value="TreeGrafter"/>
</dbReference>
<dbReference type="OrthoDB" id="9776847at2"/>
<dbReference type="PANTHER" id="PTHR10138">
    <property type="entry name" value="TRYPTOPHAN 2,3-DIOXYGENASE"/>
    <property type="match status" value="1"/>
</dbReference>
<dbReference type="Pfam" id="PF03301">
    <property type="entry name" value="Trp_dioxygenase"/>
    <property type="match status" value="2"/>
</dbReference>
<sequence length="260" mass="31058">MKLTYSNYLKIDELLELQQLQSDPEEHDEMLFIIIHQTYELWFKQILHEMEKLRDDLKTGKTWAAIKTMKRILTVLKTMVAQIDILETMTPLEFESFRGFLDEASGFQSVQFREVEIICGHRSEHILKVHEHQPQYVDRMKERMAEPTLWECFCEYLQNKGYDAEMPKRKHKNGLLYDPSEKNQEILLDIMQNDQETAMLCELFVDFDEGMQEWRYRHVKMVERTIGNKTGTGGSSGVEYLRKTLHQRIFPDLWEIRSEI</sequence>
<keyword evidence="11" id="KW-1185">Reference proteome</keyword>
<comment type="similarity">
    <text evidence="9">Belongs to the tryptophan 2,3-dioxygenase family.</text>
</comment>
<protein>
    <recommendedName>
        <fullName evidence="9">Tryptophan 2,3-dioxygenase</fullName>
        <shortName evidence="9">TDO</shortName>
        <ecNumber evidence="9">1.13.11.11</ecNumber>
    </recommendedName>
    <alternativeName>
        <fullName evidence="9">Tryptamin 2,3-dioxygenase</fullName>
    </alternativeName>
    <alternativeName>
        <fullName evidence="9">Tryptophan oxygenase</fullName>
        <shortName evidence="9">TO</shortName>
        <shortName evidence="9">TRPO</shortName>
    </alternativeName>
    <alternativeName>
        <fullName evidence="9">Tryptophan pyrrolase</fullName>
    </alternativeName>
    <alternativeName>
        <fullName evidence="9">Tryptophanase</fullName>
    </alternativeName>
</protein>
<organism evidence="10 11">
    <name type="scientific">Fodinibius salipaludis</name>
    <dbReference type="NCBI Taxonomy" id="2032627"/>
    <lineage>
        <taxon>Bacteria</taxon>
        <taxon>Pseudomonadati</taxon>
        <taxon>Balneolota</taxon>
        <taxon>Balneolia</taxon>
        <taxon>Balneolales</taxon>
        <taxon>Balneolaceae</taxon>
        <taxon>Fodinibius</taxon>
    </lineage>
</organism>
<dbReference type="EMBL" id="NSKE01000008">
    <property type="protein sequence ID" value="PAU93401.1"/>
    <property type="molecule type" value="Genomic_DNA"/>
</dbReference>